<comment type="similarity">
    <text evidence="2 10">Belongs to the thiolase-like superfamily. Thiolase family.</text>
</comment>
<sequence>MPSPPPVYIVSAVRTPMGCFLGALASLSAIQLGSQAVKAAVERAGIKPEDVDELFLGNVLSANLGQNPARQVVLGAGLPDNVVATTVNKVCASSLKAIIFGAQTILTGNADIVVAAGAESMSNTPHYLPNMRTGAKFGNQSLVDGVLKDGLTDSFKNEHMGLQGEECADDHGFNREQQDDYCIRSYKKALAAQEAGWFKEEIAPVEIPGGRGKPNVTIDLDEEPGKFNEAGTKKLRPAFKPNSGTVTAANASPLSDGAAALVLVSEAALKKHNLKPIAKILGWGDAAQNPSKFTTAPSLAVPKALKHANIEQGAVDAFEINEAFSVVALSNMKLLGVSEDKVNLHGGAVALGHPLGASGARITTTLLGVLKEKKGKIGCAGICNGGGGASALVVESLQ</sequence>
<feature type="active site" description="Proton acceptor" evidence="9">
    <location>
        <position position="353"/>
    </location>
</feature>
<dbReference type="CDD" id="cd00751">
    <property type="entry name" value="thiolase"/>
    <property type="match status" value="1"/>
</dbReference>
<dbReference type="InterPro" id="IPR002155">
    <property type="entry name" value="Thiolase"/>
</dbReference>
<dbReference type="PIRSF" id="PIRSF000429">
    <property type="entry name" value="Ac-CoA_Ac_transf"/>
    <property type="match status" value="1"/>
</dbReference>
<dbReference type="Gene3D" id="3.40.47.10">
    <property type="match status" value="1"/>
</dbReference>
<keyword evidence="14" id="KW-1185">Reference proteome</keyword>
<evidence type="ECO:0000256" key="7">
    <source>
        <dbReference type="ARBA" id="ARBA00023315"/>
    </source>
</evidence>
<evidence type="ECO:0000256" key="6">
    <source>
        <dbReference type="ARBA" id="ARBA00022958"/>
    </source>
</evidence>
<dbReference type="GO" id="GO:0005739">
    <property type="term" value="C:mitochondrion"/>
    <property type="evidence" value="ECO:0007669"/>
    <property type="project" value="TreeGrafter"/>
</dbReference>
<dbReference type="InterPro" id="IPR020617">
    <property type="entry name" value="Thiolase_C"/>
</dbReference>
<dbReference type="FunFam" id="3.40.47.10:FF:000007">
    <property type="entry name" value="acetyl-CoA acetyltransferase, mitochondrial"/>
    <property type="match status" value="1"/>
</dbReference>
<dbReference type="Pfam" id="PF00108">
    <property type="entry name" value="Thiolase_N"/>
    <property type="match status" value="1"/>
</dbReference>
<keyword evidence="5 10" id="KW-0808">Transferase</keyword>
<dbReference type="Pfam" id="PF02803">
    <property type="entry name" value="Thiolase_C"/>
    <property type="match status" value="1"/>
</dbReference>
<feature type="active site" description="Proton acceptor" evidence="9">
    <location>
        <position position="383"/>
    </location>
</feature>
<evidence type="ECO:0000256" key="5">
    <source>
        <dbReference type="ARBA" id="ARBA00022679"/>
    </source>
</evidence>
<evidence type="ECO:0000256" key="3">
    <source>
        <dbReference type="ARBA" id="ARBA00011881"/>
    </source>
</evidence>
<comment type="caution">
    <text evidence="13">The sequence shown here is derived from an EMBL/GenBank/DDBJ whole genome shotgun (WGS) entry which is preliminary data.</text>
</comment>
<gene>
    <name evidence="13" type="ORF">EJ04DRAFT_476148</name>
</gene>
<dbReference type="InterPro" id="IPR016039">
    <property type="entry name" value="Thiolase-like"/>
</dbReference>
<comment type="cofactor">
    <cofactor evidence="1">
        <name>K(+)</name>
        <dbReference type="ChEBI" id="CHEBI:29103"/>
    </cofactor>
</comment>
<name>A0A9P4QQL7_9PLEO</name>
<dbReference type="EMBL" id="ML996255">
    <property type="protein sequence ID" value="KAF2729116.1"/>
    <property type="molecule type" value="Genomic_DNA"/>
</dbReference>
<dbReference type="Proteomes" id="UP000799444">
    <property type="component" value="Unassembled WGS sequence"/>
</dbReference>
<evidence type="ECO:0000256" key="9">
    <source>
        <dbReference type="PIRSR" id="PIRSR000429-1"/>
    </source>
</evidence>
<proteinExistence type="inferred from homology"/>
<comment type="pathway">
    <text evidence="8">Metabolic intermediate biosynthesis; (R)-mevalonate biosynthesis; (R)-mevalonate from acetyl-CoA: step 1/3.</text>
</comment>
<evidence type="ECO:0000313" key="13">
    <source>
        <dbReference type="EMBL" id="KAF2729116.1"/>
    </source>
</evidence>
<dbReference type="GO" id="GO:0003985">
    <property type="term" value="F:acetyl-CoA C-acetyltransferase activity"/>
    <property type="evidence" value="ECO:0007669"/>
    <property type="project" value="UniProtKB-EC"/>
</dbReference>
<dbReference type="NCBIfam" id="TIGR01930">
    <property type="entry name" value="AcCoA-C-Actrans"/>
    <property type="match status" value="1"/>
</dbReference>
<evidence type="ECO:0000256" key="8">
    <source>
        <dbReference type="ARBA" id="ARBA00037924"/>
    </source>
</evidence>
<dbReference type="InterPro" id="IPR020613">
    <property type="entry name" value="Thiolase_CS"/>
</dbReference>
<dbReference type="AlphaFoldDB" id="A0A9P4QQL7"/>
<evidence type="ECO:0000256" key="1">
    <source>
        <dbReference type="ARBA" id="ARBA00001958"/>
    </source>
</evidence>
<organism evidence="13 14">
    <name type="scientific">Polyplosphaeria fusca</name>
    <dbReference type="NCBI Taxonomy" id="682080"/>
    <lineage>
        <taxon>Eukaryota</taxon>
        <taxon>Fungi</taxon>
        <taxon>Dikarya</taxon>
        <taxon>Ascomycota</taxon>
        <taxon>Pezizomycotina</taxon>
        <taxon>Dothideomycetes</taxon>
        <taxon>Pleosporomycetidae</taxon>
        <taxon>Pleosporales</taxon>
        <taxon>Tetraplosphaeriaceae</taxon>
        <taxon>Polyplosphaeria</taxon>
    </lineage>
</organism>
<evidence type="ECO:0000256" key="4">
    <source>
        <dbReference type="ARBA" id="ARBA00012705"/>
    </source>
</evidence>
<dbReference type="PROSITE" id="PS00737">
    <property type="entry name" value="THIOLASE_2"/>
    <property type="match status" value="1"/>
</dbReference>
<protein>
    <recommendedName>
        <fullName evidence="4">acetyl-CoA C-acetyltransferase</fullName>
        <ecNumber evidence="4">2.3.1.9</ecNumber>
    </recommendedName>
</protein>
<evidence type="ECO:0000256" key="10">
    <source>
        <dbReference type="RuleBase" id="RU003557"/>
    </source>
</evidence>
<dbReference type="PANTHER" id="PTHR18919:SF165">
    <property type="entry name" value="ACETYL-COA ACETYLTRANSFERASE"/>
    <property type="match status" value="1"/>
</dbReference>
<dbReference type="GO" id="GO:0006696">
    <property type="term" value="P:ergosterol biosynthetic process"/>
    <property type="evidence" value="ECO:0007669"/>
    <property type="project" value="TreeGrafter"/>
</dbReference>
<dbReference type="PROSITE" id="PS00098">
    <property type="entry name" value="THIOLASE_1"/>
    <property type="match status" value="1"/>
</dbReference>
<dbReference type="InterPro" id="IPR020615">
    <property type="entry name" value="Thiolase_acyl_enz_int_AS"/>
</dbReference>
<dbReference type="EC" id="2.3.1.9" evidence="4"/>
<evidence type="ECO:0000259" key="11">
    <source>
        <dbReference type="Pfam" id="PF00108"/>
    </source>
</evidence>
<evidence type="ECO:0000256" key="2">
    <source>
        <dbReference type="ARBA" id="ARBA00010982"/>
    </source>
</evidence>
<accession>A0A9P4QQL7</accession>
<dbReference type="InterPro" id="IPR020616">
    <property type="entry name" value="Thiolase_N"/>
</dbReference>
<comment type="subunit">
    <text evidence="3">Homotetramer.</text>
</comment>
<dbReference type="OrthoDB" id="5404651at2759"/>
<dbReference type="GO" id="GO:0006635">
    <property type="term" value="P:fatty acid beta-oxidation"/>
    <property type="evidence" value="ECO:0007669"/>
    <property type="project" value="TreeGrafter"/>
</dbReference>
<feature type="active site" description="Acyl-thioester intermediate" evidence="9">
    <location>
        <position position="91"/>
    </location>
</feature>
<feature type="domain" description="Thiolase N-terminal" evidence="11">
    <location>
        <begin position="7"/>
        <end position="266"/>
    </location>
</feature>
<keyword evidence="6" id="KW-0630">Potassium</keyword>
<evidence type="ECO:0000259" key="12">
    <source>
        <dbReference type="Pfam" id="PF02803"/>
    </source>
</evidence>
<feature type="domain" description="Thiolase C-terminal" evidence="12">
    <location>
        <begin position="274"/>
        <end position="395"/>
    </location>
</feature>
<dbReference type="PANTHER" id="PTHR18919">
    <property type="entry name" value="ACETYL-COA C-ACYLTRANSFERASE"/>
    <property type="match status" value="1"/>
</dbReference>
<reference evidence="13" key="1">
    <citation type="journal article" date="2020" name="Stud. Mycol.">
        <title>101 Dothideomycetes genomes: a test case for predicting lifestyles and emergence of pathogens.</title>
        <authorList>
            <person name="Haridas S."/>
            <person name="Albert R."/>
            <person name="Binder M."/>
            <person name="Bloem J."/>
            <person name="Labutti K."/>
            <person name="Salamov A."/>
            <person name="Andreopoulos B."/>
            <person name="Baker S."/>
            <person name="Barry K."/>
            <person name="Bills G."/>
            <person name="Bluhm B."/>
            <person name="Cannon C."/>
            <person name="Castanera R."/>
            <person name="Culley D."/>
            <person name="Daum C."/>
            <person name="Ezra D."/>
            <person name="Gonzalez J."/>
            <person name="Henrissat B."/>
            <person name="Kuo A."/>
            <person name="Liang C."/>
            <person name="Lipzen A."/>
            <person name="Lutzoni F."/>
            <person name="Magnuson J."/>
            <person name="Mondo S."/>
            <person name="Nolan M."/>
            <person name="Ohm R."/>
            <person name="Pangilinan J."/>
            <person name="Park H.-J."/>
            <person name="Ramirez L."/>
            <person name="Alfaro M."/>
            <person name="Sun H."/>
            <person name="Tritt A."/>
            <person name="Yoshinaga Y."/>
            <person name="Zwiers L.-H."/>
            <person name="Turgeon B."/>
            <person name="Goodwin S."/>
            <person name="Spatafora J."/>
            <person name="Crous P."/>
            <person name="Grigoriev I."/>
        </authorList>
    </citation>
    <scope>NUCLEOTIDE SEQUENCE</scope>
    <source>
        <strain evidence="13">CBS 125425</strain>
    </source>
</reference>
<evidence type="ECO:0000313" key="14">
    <source>
        <dbReference type="Proteomes" id="UP000799444"/>
    </source>
</evidence>
<dbReference type="SUPFAM" id="SSF53901">
    <property type="entry name" value="Thiolase-like"/>
    <property type="match status" value="2"/>
</dbReference>
<keyword evidence="7 10" id="KW-0012">Acyltransferase</keyword>